<dbReference type="OrthoDB" id="1915362at2759"/>
<gene>
    <name evidence="2" type="ORF">SADUNF_Sadunf16G0255600</name>
</gene>
<evidence type="ECO:0000256" key="1">
    <source>
        <dbReference type="SAM" id="MobiDB-lite"/>
    </source>
</evidence>
<dbReference type="AlphaFoldDB" id="A0A835MMS0"/>
<feature type="compositionally biased region" description="Basic and acidic residues" evidence="1">
    <location>
        <begin position="1"/>
        <end position="10"/>
    </location>
</feature>
<comment type="caution">
    <text evidence="2">The sequence shown here is derived from an EMBL/GenBank/DDBJ whole genome shotgun (WGS) entry which is preliminary data.</text>
</comment>
<dbReference type="Proteomes" id="UP000657918">
    <property type="component" value="Chromosome 16"/>
</dbReference>
<name>A0A835MMS0_9ROSI</name>
<evidence type="ECO:0000313" key="3">
    <source>
        <dbReference type="Proteomes" id="UP000657918"/>
    </source>
</evidence>
<proteinExistence type="predicted"/>
<dbReference type="EMBL" id="JADGMS010000016">
    <property type="protein sequence ID" value="KAF9666696.1"/>
    <property type="molecule type" value="Genomic_DNA"/>
</dbReference>
<accession>A0A835MMS0</accession>
<keyword evidence="3" id="KW-1185">Reference proteome</keyword>
<sequence>MKSHGSDARKQLSSKENGNTLLEDTLVLDRLPPPSSPSGGGNRMTASTGRKVITLDLAETDRFLLSIPSPGVGN</sequence>
<reference evidence="2 3" key="1">
    <citation type="submission" date="2020-10" db="EMBL/GenBank/DDBJ databases">
        <title>Plant Genome Project.</title>
        <authorList>
            <person name="Zhang R.-G."/>
        </authorList>
    </citation>
    <scope>NUCLEOTIDE SEQUENCE [LARGE SCALE GENOMIC DNA]</scope>
    <source>
        <strain evidence="2">FAFU-HL-1</strain>
        <tissue evidence="2">Leaf</tissue>
    </source>
</reference>
<feature type="region of interest" description="Disordered" evidence="1">
    <location>
        <begin position="1"/>
        <end position="47"/>
    </location>
</feature>
<organism evidence="2 3">
    <name type="scientific">Salix dunnii</name>
    <dbReference type="NCBI Taxonomy" id="1413687"/>
    <lineage>
        <taxon>Eukaryota</taxon>
        <taxon>Viridiplantae</taxon>
        <taxon>Streptophyta</taxon>
        <taxon>Embryophyta</taxon>
        <taxon>Tracheophyta</taxon>
        <taxon>Spermatophyta</taxon>
        <taxon>Magnoliopsida</taxon>
        <taxon>eudicotyledons</taxon>
        <taxon>Gunneridae</taxon>
        <taxon>Pentapetalae</taxon>
        <taxon>rosids</taxon>
        <taxon>fabids</taxon>
        <taxon>Malpighiales</taxon>
        <taxon>Salicaceae</taxon>
        <taxon>Saliceae</taxon>
        <taxon>Salix</taxon>
    </lineage>
</organism>
<evidence type="ECO:0000313" key="2">
    <source>
        <dbReference type="EMBL" id="KAF9666696.1"/>
    </source>
</evidence>
<protein>
    <submittedName>
        <fullName evidence="2">Uncharacterized protein</fullName>
    </submittedName>
</protein>